<comment type="caution">
    <text evidence="2">The sequence shown here is derived from an EMBL/GenBank/DDBJ whole genome shotgun (WGS) entry which is preliminary data.</text>
</comment>
<dbReference type="Proteomes" id="UP000011777">
    <property type="component" value="Unassembled WGS sequence"/>
</dbReference>
<organism evidence="2 3">
    <name type="scientific">Candida maltosa (strain Xu316)</name>
    <name type="common">Yeast</name>
    <dbReference type="NCBI Taxonomy" id="1245528"/>
    <lineage>
        <taxon>Eukaryota</taxon>
        <taxon>Fungi</taxon>
        <taxon>Dikarya</taxon>
        <taxon>Ascomycota</taxon>
        <taxon>Saccharomycotina</taxon>
        <taxon>Pichiomycetes</taxon>
        <taxon>Debaryomycetaceae</taxon>
        <taxon>Candida/Lodderomyces clade</taxon>
        <taxon>Candida</taxon>
    </lineage>
</organism>
<protein>
    <submittedName>
        <fullName evidence="2">Uncharacterized protein</fullName>
    </submittedName>
</protein>
<dbReference type="OrthoDB" id="10454471at2759"/>
<dbReference type="EMBL" id="AOGT01001082">
    <property type="protein sequence ID" value="EMG48517.1"/>
    <property type="molecule type" value="Genomic_DNA"/>
</dbReference>
<evidence type="ECO:0000313" key="2">
    <source>
        <dbReference type="EMBL" id="EMG48517.1"/>
    </source>
</evidence>
<feature type="region of interest" description="Disordered" evidence="1">
    <location>
        <begin position="96"/>
        <end position="125"/>
    </location>
</feature>
<dbReference type="AlphaFoldDB" id="M3HM51"/>
<keyword evidence="3" id="KW-1185">Reference proteome</keyword>
<sequence>MKRSYNEIDHMGIYIPVDPKLAGKKLAVSTCYPSPTESCPGKNDHCLFQDIARPRTPADKILNAIEQGPPSLPAKTLAATNLDSLSYPSPISWPSPMSSVDTISTTPTTPESTKAHNDDDDDDDEITGCFNPFTALYFTPLAPFNLAPYPFSFVEPQNLQQLDSTPAPPPPIYINKRKHRDSGDKKLLPSPIFSNLRTKKDNVICTNPSCPCEAKPSYFMESFPQL</sequence>
<evidence type="ECO:0000313" key="3">
    <source>
        <dbReference type="Proteomes" id="UP000011777"/>
    </source>
</evidence>
<gene>
    <name evidence="2" type="ORF">G210_0906</name>
</gene>
<dbReference type="OMA" id="TNENFPF"/>
<reference evidence="2 3" key="1">
    <citation type="submission" date="2013-02" db="EMBL/GenBank/DDBJ databases">
        <title>Genome sequence of Candida maltosa Xu316, a potential industrial strain for xylitol and ethanol production.</title>
        <authorList>
            <person name="Yu J."/>
            <person name="Wang Q."/>
            <person name="Geng X."/>
            <person name="Bao W."/>
            <person name="He P."/>
            <person name="Cai J."/>
        </authorList>
    </citation>
    <scope>NUCLEOTIDE SEQUENCE [LARGE SCALE GENOMIC DNA]</scope>
    <source>
        <strain evidence="3">Xu316</strain>
    </source>
</reference>
<dbReference type="HOGENOM" id="CLU_1224617_0_0_1"/>
<accession>M3HM51</accession>
<proteinExistence type="predicted"/>
<name>M3HM51_CANMX</name>
<feature type="compositionally biased region" description="Low complexity" evidence="1">
    <location>
        <begin position="96"/>
        <end position="112"/>
    </location>
</feature>
<evidence type="ECO:0000256" key="1">
    <source>
        <dbReference type="SAM" id="MobiDB-lite"/>
    </source>
</evidence>